<keyword evidence="6 8" id="KW-1133">Transmembrane helix</keyword>
<dbReference type="FunFam" id="1.20.1560.10:FF:000055">
    <property type="entry name" value="ABC multidrug transporter (Eurofung)"/>
    <property type="match status" value="1"/>
</dbReference>
<feature type="transmembrane region" description="Helical" evidence="8">
    <location>
        <begin position="84"/>
        <end position="104"/>
    </location>
</feature>
<dbReference type="SMART" id="SM00382">
    <property type="entry name" value="AAA"/>
    <property type="match status" value="2"/>
</dbReference>
<dbReference type="PROSITE" id="PS00211">
    <property type="entry name" value="ABC_TRANSPORTER_1"/>
    <property type="match status" value="1"/>
</dbReference>
<dbReference type="GO" id="GO:0016020">
    <property type="term" value="C:membrane"/>
    <property type="evidence" value="ECO:0007669"/>
    <property type="project" value="UniProtKB-SubCell"/>
</dbReference>
<accession>A0A3M7M4B2</accession>
<evidence type="ECO:0000256" key="7">
    <source>
        <dbReference type="ARBA" id="ARBA00023136"/>
    </source>
</evidence>
<dbReference type="InterPro" id="IPR056227">
    <property type="entry name" value="TMD0_ABC"/>
</dbReference>
<dbReference type="InterPro" id="IPR044746">
    <property type="entry name" value="ABCC_6TM_D1"/>
</dbReference>
<dbReference type="Gene3D" id="3.40.50.300">
    <property type="entry name" value="P-loop containing nucleotide triphosphate hydrolases"/>
    <property type="match status" value="2"/>
</dbReference>
<feature type="transmembrane region" description="Helical" evidence="8">
    <location>
        <begin position="542"/>
        <end position="567"/>
    </location>
</feature>
<feature type="domain" description="ABC transporter" evidence="9">
    <location>
        <begin position="1205"/>
        <end position="1449"/>
    </location>
</feature>
<dbReference type="InterPro" id="IPR003593">
    <property type="entry name" value="AAA+_ATPase"/>
</dbReference>
<feature type="transmembrane region" description="Helical" evidence="8">
    <location>
        <begin position="887"/>
        <end position="907"/>
    </location>
</feature>
<dbReference type="PROSITE" id="PS50893">
    <property type="entry name" value="ABC_TRANSPORTER_2"/>
    <property type="match status" value="2"/>
</dbReference>
<feature type="transmembrane region" description="Helical" evidence="8">
    <location>
        <begin position="141"/>
        <end position="162"/>
    </location>
</feature>
<evidence type="ECO:0000256" key="5">
    <source>
        <dbReference type="ARBA" id="ARBA00022840"/>
    </source>
</evidence>
<dbReference type="PANTHER" id="PTHR24223:SF269">
    <property type="entry name" value="ABC MULTIDRUG TRANSPORTER (EUROFUNG)-RELATED"/>
    <property type="match status" value="1"/>
</dbReference>
<comment type="subcellular location">
    <subcellularLocation>
        <location evidence="1">Membrane</location>
        <topology evidence="1">Multi-pass membrane protein</topology>
    </subcellularLocation>
</comment>
<dbReference type="OrthoDB" id="6500128at2759"/>
<dbReference type="SUPFAM" id="SSF52540">
    <property type="entry name" value="P-loop containing nucleoside triphosphate hydrolases"/>
    <property type="match status" value="2"/>
</dbReference>
<dbReference type="CDD" id="cd18579">
    <property type="entry name" value="ABC_6TM_ABCC_D1"/>
    <property type="match status" value="1"/>
</dbReference>
<evidence type="ECO:0000256" key="1">
    <source>
        <dbReference type="ARBA" id="ARBA00004141"/>
    </source>
</evidence>
<gene>
    <name evidence="11" type="ORF">GMOD_00006083</name>
</gene>
<keyword evidence="7 8" id="KW-0472">Membrane</keyword>
<evidence type="ECO:0000313" key="12">
    <source>
        <dbReference type="Proteomes" id="UP000265663"/>
    </source>
</evidence>
<evidence type="ECO:0000256" key="3">
    <source>
        <dbReference type="ARBA" id="ARBA00022692"/>
    </source>
</evidence>
<protein>
    <submittedName>
        <fullName evidence="11">ABC transporter integral membrane type 1</fullName>
    </submittedName>
</protein>
<keyword evidence="5" id="KW-0067">ATP-binding</keyword>
<dbReference type="InterPro" id="IPR036640">
    <property type="entry name" value="ABC1_TM_sf"/>
</dbReference>
<dbReference type="PROSITE" id="PS50929">
    <property type="entry name" value="ABC_TM1F"/>
    <property type="match status" value="2"/>
</dbReference>
<dbReference type="FunFam" id="1.20.1560.10:FF:000066">
    <property type="entry name" value="ABC multidrug transporter (Eurofung)"/>
    <property type="match status" value="1"/>
</dbReference>
<dbReference type="SUPFAM" id="SSF90123">
    <property type="entry name" value="ABC transporter transmembrane region"/>
    <property type="match status" value="2"/>
</dbReference>
<dbReference type="InterPro" id="IPR027417">
    <property type="entry name" value="P-loop_NTPase"/>
</dbReference>
<evidence type="ECO:0000256" key="2">
    <source>
        <dbReference type="ARBA" id="ARBA00022448"/>
    </source>
</evidence>
<dbReference type="Proteomes" id="UP000265663">
    <property type="component" value="Unassembled WGS sequence"/>
</dbReference>
<dbReference type="GO" id="GO:0016887">
    <property type="term" value="F:ATP hydrolysis activity"/>
    <property type="evidence" value="ECO:0007669"/>
    <property type="project" value="InterPro"/>
</dbReference>
<dbReference type="CDD" id="cd18580">
    <property type="entry name" value="ABC_6TM_ABCC_D2"/>
    <property type="match status" value="1"/>
</dbReference>
<evidence type="ECO:0000256" key="6">
    <source>
        <dbReference type="ARBA" id="ARBA00022989"/>
    </source>
</evidence>
<dbReference type="InterPro" id="IPR044726">
    <property type="entry name" value="ABCC_6TM_D2"/>
</dbReference>
<feature type="transmembrane region" description="Helical" evidence="8">
    <location>
        <begin position="41"/>
        <end position="63"/>
    </location>
</feature>
<dbReference type="Pfam" id="PF24357">
    <property type="entry name" value="TMD0_ABC"/>
    <property type="match status" value="1"/>
</dbReference>
<dbReference type="InterPro" id="IPR011527">
    <property type="entry name" value="ABC1_TM_dom"/>
</dbReference>
<feature type="transmembrane region" description="Helical" evidence="8">
    <location>
        <begin position="207"/>
        <end position="224"/>
    </location>
</feature>
<feature type="transmembrane region" description="Helical" evidence="8">
    <location>
        <begin position="319"/>
        <end position="338"/>
    </location>
</feature>
<dbReference type="PANTHER" id="PTHR24223">
    <property type="entry name" value="ATP-BINDING CASSETTE SUB-FAMILY C"/>
    <property type="match status" value="1"/>
</dbReference>
<evidence type="ECO:0000259" key="9">
    <source>
        <dbReference type="PROSITE" id="PS50893"/>
    </source>
</evidence>
<dbReference type="InterPro" id="IPR017871">
    <property type="entry name" value="ABC_transporter-like_CS"/>
</dbReference>
<evidence type="ECO:0000256" key="8">
    <source>
        <dbReference type="SAM" id="Phobius"/>
    </source>
</evidence>
<evidence type="ECO:0000313" key="11">
    <source>
        <dbReference type="EMBL" id="RMZ69313.1"/>
    </source>
</evidence>
<dbReference type="Pfam" id="PF00005">
    <property type="entry name" value="ABC_tran"/>
    <property type="match status" value="2"/>
</dbReference>
<evidence type="ECO:0000256" key="4">
    <source>
        <dbReference type="ARBA" id="ARBA00022741"/>
    </source>
</evidence>
<feature type="domain" description="ABC transmembrane type-1" evidence="10">
    <location>
        <begin position="893"/>
        <end position="1168"/>
    </location>
</feature>
<dbReference type="InterPro" id="IPR050173">
    <property type="entry name" value="ABC_transporter_C-like"/>
</dbReference>
<feature type="domain" description="ABC transporter" evidence="9">
    <location>
        <begin position="605"/>
        <end position="838"/>
    </location>
</feature>
<proteinExistence type="predicted"/>
<dbReference type="InterPro" id="IPR003439">
    <property type="entry name" value="ABC_transporter-like_ATP-bd"/>
</dbReference>
<keyword evidence="3 8" id="KW-0812">Transmembrane</keyword>
<feature type="transmembrane region" description="Helical" evidence="8">
    <location>
        <begin position="1026"/>
        <end position="1046"/>
    </location>
</feature>
<name>A0A3M7M4B2_9PLEO</name>
<dbReference type="GO" id="GO:0005524">
    <property type="term" value="F:ATP binding"/>
    <property type="evidence" value="ECO:0007669"/>
    <property type="project" value="UniProtKB-KW"/>
</dbReference>
<dbReference type="EMBL" id="KE747818">
    <property type="protein sequence ID" value="RMZ69313.1"/>
    <property type="molecule type" value="Genomic_DNA"/>
</dbReference>
<reference evidence="11 12" key="1">
    <citation type="journal article" date="2014" name="PLoS ONE">
        <title>De novo Genome Assembly of the Fungal Plant Pathogen Pyrenophora semeniperda.</title>
        <authorList>
            <person name="Soliai M.M."/>
            <person name="Meyer S.E."/>
            <person name="Udall J.A."/>
            <person name="Elzinga D.E."/>
            <person name="Hermansen R.A."/>
            <person name="Bodily P.M."/>
            <person name="Hart A.A."/>
            <person name="Coleman C.E."/>
        </authorList>
    </citation>
    <scope>NUCLEOTIDE SEQUENCE [LARGE SCALE GENOMIC DNA]</scope>
    <source>
        <strain evidence="11 12">CCB06</strain>
        <tissue evidence="11">Mycelium</tissue>
    </source>
</reference>
<keyword evidence="2" id="KW-0813">Transport</keyword>
<feature type="transmembrane region" description="Helical" evidence="8">
    <location>
        <begin position="927"/>
        <end position="950"/>
    </location>
</feature>
<feature type="transmembrane region" description="Helical" evidence="8">
    <location>
        <begin position="496"/>
        <end position="522"/>
    </location>
</feature>
<feature type="transmembrane region" description="Helical" evidence="8">
    <location>
        <begin position="168"/>
        <end position="186"/>
    </location>
</feature>
<organism evidence="11 12">
    <name type="scientific">Pyrenophora seminiperda CCB06</name>
    <dbReference type="NCBI Taxonomy" id="1302712"/>
    <lineage>
        <taxon>Eukaryota</taxon>
        <taxon>Fungi</taxon>
        <taxon>Dikarya</taxon>
        <taxon>Ascomycota</taxon>
        <taxon>Pezizomycotina</taxon>
        <taxon>Dothideomycetes</taxon>
        <taxon>Pleosporomycetidae</taxon>
        <taxon>Pleosporales</taxon>
        <taxon>Pleosporineae</taxon>
        <taxon>Pleosporaceae</taxon>
        <taxon>Pyrenophora</taxon>
    </lineage>
</organism>
<dbReference type="Pfam" id="PF00664">
    <property type="entry name" value="ABC_membrane"/>
    <property type="match status" value="2"/>
</dbReference>
<dbReference type="Gene3D" id="1.20.1560.10">
    <property type="entry name" value="ABC transporter type 1, transmembrane domain"/>
    <property type="match status" value="2"/>
</dbReference>
<evidence type="ECO:0000259" key="10">
    <source>
        <dbReference type="PROSITE" id="PS50929"/>
    </source>
</evidence>
<keyword evidence="4" id="KW-0547">Nucleotide-binding</keyword>
<feature type="domain" description="ABC transmembrane type-1" evidence="10">
    <location>
        <begin position="284"/>
        <end position="562"/>
    </location>
</feature>
<sequence>MWALLNHQASGISTGATFGPVVSAVPACYNGFDFTLLFEEIFLALVPNVILTILLVARVARLLKRRPCETTSKRLDQYWIKQTAHITFILANLVKLIVLCILAPRTPLSVPAAAVGLFVAICVPFLTHLEHYRTSRPSSLLSLYLGLVLLFEIVRTRTLWVIEDNRPFAITFSVGVGVHLALFLAINICSNAATTDQRLPRETRGNVYTRGLFWWLNPLFWLGFKTILDVPHLPAIDTGLRSREFFDNVWLQWTALPLRTSGALLKLLFTSHSNLIIEGVLPRLALSGFTFAQPFLLERVVSYAIATPDARVEKQLGDGLIGAAAFIYIGIAVANANAQHRTYRVITKLRGTLVSLIYTKTLTVSVPTAQNGSAITLMSADVERTATGLRFMHECWASCIDIGLGIWLLQRQIGPASAAPGVLFLLCSVVGLQVAASMGQRQRLWLEGIEKRIKATSDTLAAVKEVRMGGLQAVMEEQLRELRQEEIKASRKFKNALALIVCLSYTTAAMGPVFSFGIYSLLAKRNHTMPVTSEVGFTALSIFSLLRSPMAMILDAISGLVGAIGAIQRIGEYLSADSHRRLLSPPSSATLSTMNTKKDEWSPISESKDVINAAHFSAGWNEEQGFVVQDATFSITPGSFTFIVGPVGCGKSTLLHSILGETTFHEGHLRTSLDGAAFAGQAPWLINDTIQNNIVATSVLDQRWYGTVLDACALREDLARLPNGDYEIVDDGGSNLSGGQQARVGLARAVYSRQSIVILDDVMSGLDATTEEIIFTTLLGPDGLLRKNGTTVIFATNALHRLSSADHIIVLAADGTIAEQGPYSKLGSSVSEYVQAGKKEAVYNDYKAVLSVPMETQTATEVTGQQRRTGDFTIYKYYARRVGMRNLTMFFSFGAIFVFALIFPQYIVGWWAEHNVEHPNGRLGLYLGSYFGLSAMAIVGLAAACLVLILNMMPRASSAFHDVLLRTTLDAPLSLFAGDNVAHLLNRFSQDLQLIDMELPLALFNTSIELLSTFGNLIVIAVSSGYIAATMPAVLAVFFLLQKFYLRTARQLRLLDIEAKGPLFSHFLETLSGIAAIRAYGAQADYEHRFLERLDYSQKPFYLLYCVQRWLNLVLDSVVAGIAIVFIAIAVSTKGHIAPGLIGTALVSIINFGVSTKALLENWTNLEMCIGAVSRVRTFSLTTPSEHQQSEIAVPPPDWPSRGHITFSNLTASWKKDRPTISNLSLEVSPASKTALMGASGSGKSTILSSLLNLVPQTSGTIAIDGIPLAMVPRQALRERLLTLPQAPFLLPHCSIRKNLNPFNLPSISDDDIYAMLAKLNMEKLVANLSQGLDTSTSGATFSIGQKQLLCLARMILRHQHASVSGRKILVLDEATASLDLETDKLVQRVLRKEVFGHDMTVLVVAHRMEGIRDFDCFVEVGEGGRVRDVRSTLERRRSGGGGYGDDIKSVD</sequence>
<keyword evidence="12" id="KW-1185">Reference proteome</keyword>
<feature type="transmembrane region" description="Helical" evidence="8">
    <location>
        <begin position="1110"/>
        <end position="1131"/>
    </location>
</feature>
<feature type="transmembrane region" description="Helical" evidence="8">
    <location>
        <begin position="110"/>
        <end position="129"/>
    </location>
</feature>
<dbReference type="GO" id="GO:0140359">
    <property type="term" value="F:ABC-type transporter activity"/>
    <property type="evidence" value="ECO:0007669"/>
    <property type="project" value="InterPro"/>
</dbReference>